<name>A0A514KSZ4_9HYPH</name>
<dbReference type="Pfam" id="PF07689">
    <property type="entry name" value="KaiB"/>
    <property type="match status" value="1"/>
</dbReference>
<dbReference type="EMBL" id="WEKV01000018">
    <property type="protein sequence ID" value="KAB7783181.1"/>
    <property type="molecule type" value="Genomic_DNA"/>
</dbReference>
<dbReference type="PANTHER" id="PTHR41709:SF2">
    <property type="entry name" value="CIRCADIAN CLOCK PROTEIN KAIB2"/>
    <property type="match status" value="1"/>
</dbReference>
<reference evidence="2 3" key="1">
    <citation type="submission" date="2019-10" db="EMBL/GenBank/DDBJ databases">
        <title>Draft Genome Sequence of the Caffeine Degrading Methylotroph Methylorubrum populi PINKEL.</title>
        <authorList>
            <person name="Dawson S.C."/>
            <person name="Zhang X."/>
            <person name="Wright M.E."/>
            <person name="Sharma G."/>
            <person name="Langner J.T."/>
            <person name="Ditty J.L."/>
            <person name="Subuyuj G.A."/>
        </authorList>
    </citation>
    <scope>NUCLEOTIDE SEQUENCE [LARGE SCALE GENOMIC DNA]</scope>
    <source>
        <strain evidence="2 3">Pinkel</strain>
    </source>
</reference>
<comment type="caution">
    <text evidence="2">The sequence shown here is derived from an EMBL/GenBank/DDBJ whole genome shotgun (WGS) entry which is preliminary data.</text>
</comment>
<dbReference type="CDD" id="cd02978">
    <property type="entry name" value="KaiB_like"/>
    <property type="match status" value="1"/>
</dbReference>
<sequence length="134" mass="13817">MSGGGITEAGAAGRIRLRLYVAGTSPRSTRSIESVRRLCERRLGGACDLEVVDIYQQAALAAADGIVAAPTLVRLSPLPARRIAGDLSDERRVLDGLGLEGFGLEGFGLEGLDVPPAASGADRRETVSGGGGER</sequence>
<dbReference type="InterPro" id="IPR036249">
    <property type="entry name" value="Thioredoxin-like_sf"/>
</dbReference>
<dbReference type="Proteomes" id="UP000469949">
    <property type="component" value="Unassembled WGS sequence"/>
</dbReference>
<accession>A0A514KSZ4</accession>
<dbReference type="InterPro" id="IPR011649">
    <property type="entry name" value="KaiB_domain"/>
</dbReference>
<evidence type="ECO:0000313" key="3">
    <source>
        <dbReference type="Proteomes" id="UP000469949"/>
    </source>
</evidence>
<organism evidence="2 3">
    <name type="scientific">Methylorubrum populi</name>
    <dbReference type="NCBI Taxonomy" id="223967"/>
    <lineage>
        <taxon>Bacteria</taxon>
        <taxon>Pseudomonadati</taxon>
        <taxon>Pseudomonadota</taxon>
        <taxon>Alphaproteobacteria</taxon>
        <taxon>Hyphomicrobiales</taxon>
        <taxon>Methylobacteriaceae</taxon>
        <taxon>Methylorubrum</taxon>
    </lineage>
</organism>
<dbReference type="Gene3D" id="3.40.30.10">
    <property type="entry name" value="Glutaredoxin"/>
    <property type="match status" value="1"/>
</dbReference>
<dbReference type="PANTHER" id="PTHR41709">
    <property type="entry name" value="KAIB-LIKE PROTEIN 1"/>
    <property type="match status" value="1"/>
</dbReference>
<evidence type="ECO:0000256" key="1">
    <source>
        <dbReference type="SAM" id="MobiDB-lite"/>
    </source>
</evidence>
<dbReference type="SUPFAM" id="SSF52833">
    <property type="entry name" value="Thioredoxin-like"/>
    <property type="match status" value="1"/>
</dbReference>
<protein>
    <submittedName>
        <fullName evidence="2">Circadian oscillation regulator KaiB</fullName>
    </submittedName>
</protein>
<dbReference type="SMART" id="SM01248">
    <property type="entry name" value="KaiB"/>
    <property type="match status" value="1"/>
</dbReference>
<feature type="compositionally biased region" description="Basic and acidic residues" evidence="1">
    <location>
        <begin position="121"/>
        <end position="134"/>
    </location>
</feature>
<proteinExistence type="predicted"/>
<dbReference type="GO" id="GO:0048511">
    <property type="term" value="P:rhythmic process"/>
    <property type="evidence" value="ECO:0007669"/>
    <property type="project" value="InterPro"/>
</dbReference>
<evidence type="ECO:0000313" key="2">
    <source>
        <dbReference type="EMBL" id="KAB7783181.1"/>
    </source>
</evidence>
<gene>
    <name evidence="2" type="ORF">F8B43_4475</name>
</gene>
<dbReference type="InterPro" id="IPR039022">
    <property type="entry name" value="KaiB-like"/>
</dbReference>
<dbReference type="RefSeq" id="WP_141953514.1">
    <property type="nucleotide sequence ID" value="NZ_CP039546.1"/>
</dbReference>
<dbReference type="AlphaFoldDB" id="A0A514KSZ4"/>
<feature type="region of interest" description="Disordered" evidence="1">
    <location>
        <begin position="115"/>
        <end position="134"/>
    </location>
</feature>